<comment type="caution">
    <text evidence="4">The sequence shown here is derived from an EMBL/GenBank/DDBJ whole genome shotgun (WGS) entry which is preliminary data.</text>
</comment>
<evidence type="ECO:0000256" key="3">
    <source>
        <dbReference type="SAM" id="Phobius"/>
    </source>
</evidence>
<gene>
    <name evidence="4" type="ORF">BACT_0566</name>
</gene>
<sequence length="192" mass="20463">MTKASLPRSQRASAGVSGSQDRKGGKRGRSPVSLCISLIIVFIGAIQLVSTFHTYAVNLSELNGLKNQQATLVAQKSQLENDIARWNDQAYVTAQARDRLGFVFPGEQAIRVLNPESVIGGKVPSAKSKSTSPSDKGQVRPPLPWYREMAYSLGKADASAQAKTQTQSQSDSGGQGRTSPGGASDSGREDQR</sequence>
<feature type="compositionally biased region" description="Polar residues" evidence="2">
    <location>
        <begin position="7"/>
        <end position="19"/>
    </location>
</feature>
<keyword evidence="3" id="KW-0812">Transmembrane</keyword>
<proteinExistence type="predicted"/>
<evidence type="ECO:0000256" key="1">
    <source>
        <dbReference type="SAM" id="Coils"/>
    </source>
</evidence>
<keyword evidence="3" id="KW-0472">Membrane</keyword>
<evidence type="ECO:0000256" key="2">
    <source>
        <dbReference type="SAM" id="MobiDB-lite"/>
    </source>
</evidence>
<feature type="region of interest" description="Disordered" evidence="2">
    <location>
        <begin position="1"/>
        <end position="30"/>
    </location>
</feature>
<dbReference type="OrthoDB" id="5187715at2"/>
<feature type="compositionally biased region" description="Low complexity" evidence="2">
    <location>
        <begin position="155"/>
        <end position="172"/>
    </location>
</feature>
<evidence type="ECO:0000313" key="4">
    <source>
        <dbReference type="EMBL" id="KFI39865.1"/>
    </source>
</evidence>
<evidence type="ECO:0000313" key="5">
    <source>
        <dbReference type="Proteomes" id="UP000029015"/>
    </source>
</evidence>
<dbReference type="Pfam" id="PF04977">
    <property type="entry name" value="DivIC"/>
    <property type="match status" value="1"/>
</dbReference>
<keyword evidence="5" id="KW-1185">Reference proteome</keyword>
<protein>
    <submittedName>
        <fullName evidence="4">Septum formation initiator family protein</fullName>
    </submittedName>
</protein>
<accession>A0A086Z015</accession>
<dbReference type="InterPro" id="IPR007060">
    <property type="entry name" value="FtsL/DivIC"/>
</dbReference>
<feature type="region of interest" description="Disordered" evidence="2">
    <location>
        <begin position="123"/>
        <end position="192"/>
    </location>
</feature>
<dbReference type="KEGG" id="bact:AB656_01425"/>
<keyword evidence="1" id="KW-0175">Coiled coil</keyword>
<keyword evidence="3" id="KW-1133">Transmembrane helix</keyword>
<name>A0A086Z015_9BIFI</name>
<organism evidence="4 5">
    <name type="scientific">Bifidobacterium actinocoloniiforme DSM 22766</name>
    <dbReference type="NCBI Taxonomy" id="1437605"/>
    <lineage>
        <taxon>Bacteria</taxon>
        <taxon>Bacillati</taxon>
        <taxon>Actinomycetota</taxon>
        <taxon>Actinomycetes</taxon>
        <taxon>Bifidobacteriales</taxon>
        <taxon>Bifidobacteriaceae</taxon>
        <taxon>Bifidobacterium</taxon>
    </lineage>
</organism>
<dbReference type="EMBL" id="JGYK01000001">
    <property type="protein sequence ID" value="KFI39865.1"/>
    <property type="molecule type" value="Genomic_DNA"/>
</dbReference>
<dbReference type="STRING" id="1437605.AB656_01425"/>
<dbReference type="PATRIC" id="fig|1437605.7.peg.295"/>
<dbReference type="RefSeq" id="WP_051905231.1">
    <property type="nucleotide sequence ID" value="NZ_CP011786.1"/>
</dbReference>
<reference evidence="4 5" key="1">
    <citation type="submission" date="2014-03" db="EMBL/GenBank/DDBJ databases">
        <title>Genomics of Bifidobacteria.</title>
        <authorList>
            <person name="Ventura M."/>
            <person name="Milani C."/>
            <person name="Lugli G.A."/>
        </authorList>
    </citation>
    <scope>NUCLEOTIDE SEQUENCE [LARGE SCALE GENOMIC DNA]</scope>
    <source>
        <strain evidence="4 5">DSM 22766</strain>
    </source>
</reference>
<feature type="transmembrane region" description="Helical" evidence="3">
    <location>
        <begin position="32"/>
        <end position="56"/>
    </location>
</feature>
<dbReference type="Proteomes" id="UP000029015">
    <property type="component" value="Unassembled WGS sequence"/>
</dbReference>
<dbReference type="eggNOG" id="COG2919">
    <property type="taxonomic scope" value="Bacteria"/>
</dbReference>
<feature type="coiled-coil region" evidence="1">
    <location>
        <begin position="62"/>
        <end position="89"/>
    </location>
</feature>
<dbReference type="AlphaFoldDB" id="A0A086Z015"/>